<dbReference type="EMBL" id="JAUUTY010000003">
    <property type="protein sequence ID" value="KAK1661203.1"/>
    <property type="molecule type" value="Genomic_DNA"/>
</dbReference>
<proteinExistence type="predicted"/>
<reference evidence="1" key="1">
    <citation type="submission" date="2023-07" db="EMBL/GenBank/DDBJ databases">
        <title>A chromosome-level genome assembly of Lolium multiflorum.</title>
        <authorList>
            <person name="Chen Y."/>
            <person name="Copetti D."/>
            <person name="Kolliker R."/>
            <person name="Studer B."/>
        </authorList>
    </citation>
    <scope>NUCLEOTIDE SEQUENCE</scope>
    <source>
        <strain evidence="1">02402/16</strain>
        <tissue evidence="1">Leaf</tissue>
    </source>
</reference>
<dbReference type="AlphaFoldDB" id="A0AAD8SPZ3"/>
<keyword evidence="2" id="KW-1185">Reference proteome</keyword>
<accession>A0AAD8SPZ3</accession>
<sequence length="174" mass="18117">MFPAGTSASPAATAALDLSTGVALLWRSSRTLVSHNPPFPWYPPAVDTPSLLSLNLVDLSPARSSTTCCSRRPPASEAKNPCGGEREALRTCYPVHPAAAANMVCPALPGPAGRRGLPGSRTGAAAGLRAGKQLAFPRPAVSVRHPEVRVLQLPDVVMVCFSASAYTAFIMEPS</sequence>
<organism evidence="1 2">
    <name type="scientific">Lolium multiflorum</name>
    <name type="common">Italian ryegrass</name>
    <name type="synonym">Lolium perenne subsp. multiflorum</name>
    <dbReference type="NCBI Taxonomy" id="4521"/>
    <lineage>
        <taxon>Eukaryota</taxon>
        <taxon>Viridiplantae</taxon>
        <taxon>Streptophyta</taxon>
        <taxon>Embryophyta</taxon>
        <taxon>Tracheophyta</taxon>
        <taxon>Spermatophyta</taxon>
        <taxon>Magnoliopsida</taxon>
        <taxon>Liliopsida</taxon>
        <taxon>Poales</taxon>
        <taxon>Poaceae</taxon>
        <taxon>BOP clade</taxon>
        <taxon>Pooideae</taxon>
        <taxon>Poodae</taxon>
        <taxon>Poeae</taxon>
        <taxon>Poeae Chloroplast Group 2 (Poeae type)</taxon>
        <taxon>Loliodinae</taxon>
        <taxon>Loliinae</taxon>
        <taxon>Lolium</taxon>
    </lineage>
</organism>
<dbReference type="Proteomes" id="UP001231189">
    <property type="component" value="Unassembled WGS sequence"/>
</dbReference>
<name>A0AAD8SPZ3_LOLMU</name>
<evidence type="ECO:0000313" key="1">
    <source>
        <dbReference type="EMBL" id="KAK1661203.1"/>
    </source>
</evidence>
<evidence type="ECO:0000313" key="2">
    <source>
        <dbReference type="Proteomes" id="UP001231189"/>
    </source>
</evidence>
<protein>
    <submittedName>
        <fullName evidence="1">Uncharacterized protein</fullName>
    </submittedName>
</protein>
<gene>
    <name evidence="1" type="ORF">QYE76_049362</name>
</gene>
<comment type="caution">
    <text evidence="1">The sequence shown here is derived from an EMBL/GenBank/DDBJ whole genome shotgun (WGS) entry which is preliminary data.</text>
</comment>